<evidence type="ECO:0000259" key="6">
    <source>
        <dbReference type="Pfam" id="PF09989"/>
    </source>
</evidence>
<dbReference type="Gene3D" id="3.30.420.40">
    <property type="match status" value="4"/>
</dbReference>
<gene>
    <name evidence="7" type="ORF">TH606_07965</name>
</gene>
<accession>A0A177E5Z5</accession>
<keyword evidence="8" id="KW-1185">Reference proteome</keyword>
<evidence type="ECO:0000256" key="2">
    <source>
        <dbReference type="ARBA" id="ARBA00022723"/>
    </source>
</evidence>
<dbReference type="Gene3D" id="3.40.50.11900">
    <property type="match status" value="2"/>
</dbReference>
<dbReference type="RefSeq" id="WP_068542700.1">
    <property type="nucleotide sequence ID" value="NZ_LSFI01000036.1"/>
</dbReference>
<dbReference type="InterPro" id="IPR008275">
    <property type="entry name" value="CoA_E_activase_dom"/>
</dbReference>
<dbReference type="PANTHER" id="PTHR32329:SF7">
    <property type="entry name" value="ACTIVATOR OF 2-HYDROXYACYL-COA-HYDRATASE"/>
    <property type="match status" value="1"/>
</dbReference>
<sequence length="1392" mass="156094">MGYYVGLDVGSGTAKVAVLNEKREILYHAYEKTHGQPVETAAKILSAVEEKFGNELTGLTCTGTAGKTISQILSVAFVNEVMAHARAVEHFHPEARTIIDIGGEDSKLVFISHEEGKFRIKDFALNTLCAAGTGAFLEQQAARLGYTIQEFSKLALKAENIPRIAGRCTVFAKSDMIHLQQAAVPDHEIIAGLCFAIIRNLKSNLAKGKKVLPPIVFQGGVAANYGVRRAIKEIFNLKEGELIIPEYHFIMGAIGAALYGLDGRFTAPYQGSEILEAYLKERTRTVKRLPRLGPYQVRTIQTQTFFPNPQGKLRVYLGIDVGSVSTKLVAINEEGKLIAKTYALHHGKPLESVKKGLLALKEKLPKNLEIEVLGVGTTGSGRYLVGDFVGADVIRNEITAQAKAASAIDPAVDTIIEIGGQDSKYIRLEKGTIVDFTMNKACAAGTGSFLEEQAVRLNVPIEEFGEYALKSEAPVEMGERCTVFMQSDLLHYQQQGLPKEDLIAGLCYAIVHNYLNKVVENRKIGQKVFYQGATAFNKGIVAAFEKVLGKEIIVPPHHEVTGAMGAALLAREETQGKSSFRGFDLSHVNYEISTFECQSCPNRCEIRQVSIEGSKPYFYGGRCEKYEVEHRKPPATLPNLVNERTEKLLSYLTDKEGAPLGEIGLPRMLFYFERLPFFATLLQELGFKVVLSEPTNKKLVNEGCEIVAAETCFPVKVAHGHVLDLLKKGVKQIFVPYIVDLPADHPSLKTGKICPYVQSVAAAFEASINLKEYGARILAPVFHFGTGGKVLERQKKDLARLLGISEKKVKEAWKKAEDAQKNFDSWLKKRGEEVLSRLSPDEVALVIVGRPYNAFDPGANLAIHNKIRSLGVLGIPVDMLPLHQVEELDGLEGMYWRYGQRFLLAAHFIRKHPSLYPIFLTNFSCGPDSFIIHFFEELLGGKPYLEIEIDEHSADAGVVTRIEAFVDSVKGKRISPEKPVKPYRRAVKPEDQRILYLPYMSDHVYGLAAVFRACGVDARVLPESDEESLRLGRRYTSGKECYPAVLTTGDMIKMLQRPDFDPKRAAFFMPSGSGPCRFGQYNRLHRRILDELGYEDVPIYSPTQNFQLYHELGMIGKDFTRLSWKVLVCIDILDKFLREIRPYEVNPGETERVYQESLKKICQAIEKREDLLQVMQEIREAFMAIPTENFGEKPVVGIVGEIYVRMNRFANEDLIKVLEEMGAEVWLPPVSEWFYYINYTSKRWAKRLRKFKELTRLIIEHHVQVKDEHRFAAVVRDILKTAEDPQVEEIINLAKKYVNDEFEGEAILSIGKSLDYLRHGINGIINVIPFTCMPGTVVAMLLKRVREENGLIPMLTVSCDGQRSMGTRMRLEAFMHQVKEHFAEQRGRQKAA</sequence>
<keyword evidence="4" id="KW-0411">Iron-sulfur</keyword>
<name>A0A177E5Z5_9BACT</name>
<evidence type="ECO:0000256" key="3">
    <source>
        <dbReference type="ARBA" id="ARBA00023004"/>
    </source>
</evidence>
<dbReference type="CDD" id="cd24034">
    <property type="entry name" value="ASKHA_NBD_O66634-like_rpt1"/>
    <property type="match status" value="1"/>
</dbReference>
<dbReference type="PANTHER" id="PTHR32329">
    <property type="entry name" value="BIFUNCTIONAL PROTEIN [INCLUDES 2-HYDROXYACYL-COA DEHYDRATASE (N-TER) AND ITS ACTIVATOR DOMAIN (C_TERM)-RELATED"/>
    <property type="match status" value="1"/>
</dbReference>
<dbReference type="Pfam" id="PF01869">
    <property type="entry name" value="BcrAD_BadFG"/>
    <property type="match status" value="2"/>
</dbReference>
<dbReference type="Proteomes" id="UP000076964">
    <property type="component" value="Unassembled WGS sequence"/>
</dbReference>
<dbReference type="NCBIfam" id="TIGR00241">
    <property type="entry name" value="CoA_E_activ"/>
    <property type="match status" value="2"/>
</dbReference>
<dbReference type="OrthoDB" id="9177882at2"/>
<dbReference type="GO" id="GO:0051536">
    <property type="term" value="F:iron-sulfur cluster binding"/>
    <property type="evidence" value="ECO:0007669"/>
    <property type="project" value="UniProtKB-KW"/>
</dbReference>
<dbReference type="EMBL" id="LSFI01000036">
    <property type="protein sequence ID" value="OAG27208.1"/>
    <property type="molecule type" value="Genomic_DNA"/>
</dbReference>
<dbReference type="InterPro" id="IPR051805">
    <property type="entry name" value="Dehydratase_Activator_Redct"/>
</dbReference>
<dbReference type="SUPFAM" id="SSF53067">
    <property type="entry name" value="Actin-like ATPase domain"/>
    <property type="match status" value="2"/>
</dbReference>
<proteinExistence type="predicted"/>
<evidence type="ECO:0000313" key="8">
    <source>
        <dbReference type="Proteomes" id="UP000076964"/>
    </source>
</evidence>
<keyword evidence="2" id="KW-0479">Metal-binding</keyword>
<dbReference type="InterPro" id="IPR018709">
    <property type="entry name" value="CoA_activase_DUF2229"/>
</dbReference>
<dbReference type="STRING" id="1795632.TH606_07965"/>
<comment type="cofactor">
    <cofactor evidence="1">
        <name>[4Fe-4S] cluster</name>
        <dbReference type="ChEBI" id="CHEBI:49883"/>
    </cofactor>
</comment>
<dbReference type="CDD" id="cd24035">
    <property type="entry name" value="ASKHA_NBD_O66634-like_rpt2"/>
    <property type="match status" value="1"/>
</dbReference>
<comment type="caution">
    <text evidence="7">The sequence shown here is derived from an EMBL/GenBank/DDBJ whole genome shotgun (WGS) entry which is preliminary data.</text>
</comment>
<feature type="domain" description="DUF2229" evidence="6">
    <location>
        <begin position="663"/>
        <end position="880"/>
    </location>
</feature>
<keyword evidence="3" id="KW-0408">Iron</keyword>
<dbReference type="InterPro" id="IPR043129">
    <property type="entry name" value="ATPase_NBD"/>
</dbReference>
<dbReference type="InterPro" id="IPR002731">
    <property type="entry name" value="ATPase_BadF"/>
</dbReference>
<protein>
    <submittedName>
        <fullName evidence="7">CoA activase</fullName>
    </submittedName>
</protein>
<dbReference type="Pfam" id="PF09989">
    <property type="entry name" value="DUF2229"/>
    <property type="match status" value="1"/>
</dbReference>
<feature type="domain" description="ATPase BadF/BadG/BcrA/BcrD type" evidence="5">
    <location>
        <begin position="5"/>
        <end position="260"/>
    </location>
</feature>
<evidence type="ECO:0000256" key="4">
    <source>
        <dbReference type="ARBA" id="ARBA00023014"/>
    </source>
</evidence>
<evidence type="ECO:0000313" key="7">
    <source>
        <dbReference type="EMBL" id="OAG27208.1"/>
    </source>
</evidence>
<organism evidence="7 8">
    <name type="scientific">Thermodesulfatator autotrophicus</name>
    <dbReference type="NCBI Taxonomy" id="1795632"/>
    <lineage>
        <taxon>Bacteria</taxon>
        <taxon>Pseudomonadati</taxon>
        <taxon>Thermodesulfobacteriota</taxon>
        <taxon>Thermodesulfobacteria</taxon>
        <taxon>Thermodesulfobacteriales</taxon>
        <taxon>Thermodesulfatatoraceae</taxon>
        <taxon>Thermodesulfatator</taxon>
    </lineage>
</organism>
<feature type="domain" description="ATPase BadF/BadG/BcrA/BcrD type" evidence="5">
    <location>
        <begin position="317"/>
        <end position="570"/>
    </location>
</feature>
<dbReference type="GO" id="GO:0046872">
    <property type="term" value="F:metal ion binding"/>
    <property type="evidence" value="ECO:0007669"/>
    <property type="project" value="UniProtKB-KW"/>
</dbReference>
<evidence type="ECO:0000259" key="5">
    <source>
        <dbReference type="Pfam" id="PF01869"/>
    </source>
</evidence>
<reference evidence="7 8" key="1">
    <citation type="submission" date="2016-02" db="EMBL/GenBank/DDBJ databases">
        <title>Draft genome sequence of Thermodesulfatator sp. S606.</title>
        <authorList>
            <person name="Lai Q."/>
            <person name="Cao J."/>
            <person name="Dupont S."/>
            <person name="Shao Z."/>
            <person name="Jebbar M."/>
            <person name="Alain K."/>
        </authorList>
    </citation>
    <scope>NUCLEOTIDE SEQUENCE [LARGE SCALE GENOMIC DNA]</scope>
    <source>
        <strain evidence="7 8">S606</strain>
    </source>
</reference>
<evidence type="ECO:0000256" key="1">
    <source>
        <dbReference type="ARBA" id="ARBA00001966"/>
    </source>
</evidence>